<dbReference type="InterPro" id="IPR015414">
    <property type="entry name" value="TMEM64"/>
</dbReference>
<dbReference type="InterPro" id="IPR032816">
    <property type="entry name" value="VTT_dom"/>
</dbReference>
<feature type="compositionally biased region" description="Acidic residues" evidence="6">
    <location>
        <begin position="1"/>
        <end position="10"/>
    </location>
</feature>
<accession>A0A3B1DW01</accession>
<dbReference type="AlphaFoldDB" id="A0A3B1DW01"/>
<keyword evidence="5 7" id="KW-0472">Membrane</keyword>
<keyword evidence="4 7" id="KW-1133">Transmembrane helix</keyword>
<keyword evidence="2" id="KW-1003">Cell membrane</keyword>
<dbReference type="GO" id="GO:0005886">
    <property type="term" value="C:plasma membrane"/>
    <property type="evidence" value="ECO:0007669"/>
    <property type="project" value="UniProtKB-SubCell"/>
</dbReference>
<feature type="domain" description="VTT" evidence="8">
    <location>
        <begin position="91"/>
        <end position="205"/>
    </location>
</feature>
<dbReference type="Pfam" id="PF09335">
    <property type="entry name" value="VTT_dom"/>
    <property type="match status" value="1"/>
</dbReference>
<feature type="transmembrane region" description="Helical" evidence="7">
    <location>
        <begin position="183"/>
        <end position="203"/>
    </location>
</feature>
<dbReference type="EMBL" id="UOGL01000516">
    <property type="protein sequence ID" value="VAX41143.1"/>
    <property type="molecule type" value="Genomic_DNA"/>
</dbReference>
<proteinExistence type="predicted"/>
<dbReference type="PANTHER" id="PTHR12677">
    <property type="entry name" value="GOLGI APPARATUS MEMBRANE PROTEIN TVP38-RELATED"/>
    <property type="match status" value="1"/>
</dbReference>
<dbReference type="PANTHER" id="PTHR12677:SF59">
    <property type="entry name" value="GOLGI APPARATUS MEMBRANE PROTEIN TVP38-RELATED"/>
    <property type="match status" value="1"/>
</dbReference>
<evidence type="ECO:0000256" key="1">
    <source>
        <dbReference type="ARBA" id="ARBA00004651"/>
    </source>
</evidence>
<feature type="region of interest" description="Disordered" evidence="6">
    <location>
        <begin position="1"/>
        <end position="20"/>
    </location>
</feature>
<evidence type="ECO:0000259" key="8">
    <source>
        <dbReference type="Pfam" id="PF09335"/>
    </source>
</evidence>
<evidence type="ECO:0000256" key="5">
    <source>
        <dbReference type="ARBA" id="ARBA00023136"/>
    </source>
</evidence>
<name>A0A3B1DW01_9ZZZZ</name>
<gene>
    <name evidence="9" type="ORF">MNBD_PLANCTO02-3214</name>
</gene>
<evidence type="ECO:0000313" key="9">
    <source>
        <dbReference type="EMBL" id="VAX41143.1"/>
    </source>
</evidence>
<keyword evidence="3 7" id="KW-0812">Transmembrane</keyword>
<reference evidence="9" key="1">
    <citation type="submission" date="2018-06" db="EMBL/GenBank/DDBJ databases">
        <authorList>
            <person name="Zhirakovskaya E."/>
        </authorList>
    </citation>
    <scope>NUCLEOTIDE SEQUENCE</scope>
</reference>
<evidence type="ECO:0000256" key="7">
    <source>
        <dbReference type="SAM" id="Phobius"/>
    </source>
</evidence>
<feature type="transmembrane region" description="Helical" evidence="7">
    <location>
        <begin position="153"/>
        <end position="177"/>
    </location>
</feature>
<comment type="subcellular location">
    <subcellularLocation>
        <location evidence="1">Cell membrane</location>
        <topology evidence="1">Multi-pass membrane protein</topology>
    </subcellularLocation>
</comment>
<evidence type="ECO:0000256" key="3">
    <source>
        <dbReference type="ARBA" id="ARBA00022692"/>
    </source>
</evidence>
<organism evidence="9">
    <name type="scientific">hydrothermal vent metagenome</name>
    <dbReference type="NCBI Taxonomy" id="652676"/>
    <lineage>
        <taxon>unclassified sequences</taxon>
        <taxon>metagenomes</taxon>
        <taxon>ecological metagenomes</taxon>
    </lineage>
</organism>
<feature type="transmembrane region" description="Helical" evidence="7">
    <location>
        <begin position="70"/>
        <end position="98"/>
    </location>
</feature>
<feature type="transmembrane region" description="Helical" evidence="7">
    <location>
        <begin position="224"/>
        <end position="240"/>
    </location>
</feature>
<sequence length="254" mass="28508">MDESTNEEPDSPPQAAPPSKWRSRLPRLILFLFFVGLFGFIYHRYGDQLNLKSIAAQEEQFRSFQREHPIAVYAVALIIYAVVTGLSLPGATIMTLVYGWFFKFWVALPIVSFASTAGATLSFLFSRYLFRDAIEQKFGERLKMFNKKLEEEGAFYLFSLRLIPAVPFFIINAVMGLTPMRVGTYWVVSQVGMLAGTAVYIYAGSAMPNAQELVEKGMSGIMKPQIMVAFILLGIFPIVVKKLMGLSQKNKIAS</sequence>
<evidence type="ECO:0000256" key="2">
    <source>
        <dbReference type="ARBA" id="ARBA00022475"/>
    </source>
</evidence>
<evidence type="ECO:0000256" key="4">
    <source>
        <dbReference type="ARBA" id="ARBA00022989"/>
    </source>
</evidence>
<feature type="transmembrane region" description="Helical" evidence="7">
    <location>
        <begin position="104"/>
        <end position="130"/>
    </location>
</feature>
<evidence type="ECO:0000256" key="6">
    <source>
        <dbReference type="SAM" id="MobiDB-lite"/>
    </source>
</evidence>
<feature type="transmembrane region" description="Helical" evidence="7">
    <location>
        <begin position="25"/>
        <end position="42"/>
    </location>
</feature>
<protein>
    <submittedName>
        <fullName evidence="9">COG0398: uncharacterized membrane protein / PF00070 family, FAD-dependent NAD(P)-disulphide oxidoreductase</fullName>
    </submittedName>
</protein>